<dbReference type="InterPro" id="IPR036879">
    <property type="entry name" value="TF_MADSbox_sf"/>
</dbReference>
<evidence type="ECO:0000256" key="5">
    <source>
        <dbReference type="ARBA" id="ARBA00023242"/>
    </source>
</evidence>
<keyword evidence="3" id="KW-0238">DNA-binding</keyword>
<dbReference type="SUPFAM" id="SSF55455">
    <property type="entry name" value="SRF-like"/>
    <property type="match status" value="1"/>
</dbReference>
<dbReference type="InterPro" id="IPR033897">
    <property type="entry name" value="SRF-like_MADS-box"/>
</dbReference>
<evidence type="ECO:0000256" key="4">
    <source>
        <dbReference type="ARBA" id="ARBA00023163"/>
    </source>
</evidence>
<evidence type="ECO:0000259" key="6">
    <source>
        <dbReference type="PROSITE" id="PS50066"/>
    </source>
</evidence>
<dbReference type="GO" id="GO:0000981">
    <property type="term" value="F:DNA-binding transcription factor activity, RNA polymerase II-specific"/>
    <property type="evidence" value="ECO:0007669"/>
    <property type="project" value="InterPro"/>
</dbReference>
<keyword evidence="4" id="KW-0804">Transcription</keyword>
<keyword evidence="8" id="KW-1185">Reference proteome</keyword>
<dbReference type="InterPro" id="IPR002100">
    <property type="entry name" value="TF_MADSbox"/>
</dbReference>
<dbReference type="GO" id="GO:0045944">
    <property type="term" value="P:positive regulation of transcription by RNA polymerase II"/>
    <property type="evidence" value="ECO:0007669"/>
    <property type="project" value="InterPro"/>
</dbReference>
<proteinExistence type="predicted"/>
<dbReference type="AlphaFoldDB" id="A0AAV1DNY4"/>
<sequence>MESLLNKKTGGRRKIPMEKIPEDKVRGMWSSRSKRKETLFKKAAKLKELCGVDVAVLVQYPRGKFYSSKNESEINSLINQYLSGDRVSYSGDGAGGASNVSGWVEEEFYGSISIDDQRPIASEIQGYISCVGETSCPVVGGSAASYGRDQPPQVVDDFVDVGQMADCDMGEGFSSKFGTNSSCGIGGASNGESMGESMGEEIKDLTAVDRNGPSSYSDHQIQGCVPVKHEEFFEDQELMDELSSLLADDASCSLFTTLNF</sequence>
<accession>A0AAV1DNY4</accession>
<evidence type="ECO:0000313" key="8">
    <source>
        <dbReference type="Proteomes" id="UP001161247"/>
    </source>
</evidence>
<dbReference type="Proteomes" id="UP001161247">
    <property type="component" value="Chromosome 6"/>
</dbReference>
<dbReference type="CDD" id="cd00266">
    <property type="entry name" value="MADS_SRF_like"/>
    <property type="match status" value="1"/>
</dbReference>
<evidence type="ECO:0000256" key="1">
    <source>
        <dbReference type="ARBA" id="ARBA00004123"/>
    </source>
</evidence>
<dbReference type="GO" id="GO:0005634">
    <property type="term" value="C:nucleus"/>
    <property type="evidence" value="ECO:0007669"/>
    <property type="project" value="UniProtKB-SubCell"/>
</dbReference>
<organism evidence="7 8">
    <name type="scientific">Oldenlandia corymbosa var. corymbosa</name>
    <dbReference type="NCBI Taxonomy" id="529605"/>
    <lineage>
        <taxon>Eukaryota</taxon>
        <taxon>Viridiplantae</taxon>
        <taxon>Streptophyta</taxon>
        <taxon>Embryophyta</taxon>
        <taxon>Tracheophyta</taxon>
        <taxon>Spermatophyta</taxon>
        <taxon>Magnoliopsida</taxon>
        <taxon>eudicotyledons</taxon>
        <taxon>Gunneridae</taxon>
        <taxon>Pentapetalae</taxon>
        <taxon>asterids</taxon>
        <taxon>lamiids</taxon>
        <taxon>Gentianales</taxon>
        <taxon>Rubiaceae</taxon>
        <taxon>Rubioideae</taxon>
        <taxon>Spermacoceae</taxon>
        <taxon>Hedyotis-Oldenlandia complex</taxon>
        <taxon>Oldenlandia</taxon>
    </lineage>
</organism>
<keyword evidence="5" id="KW-0539">Nucleus</keyword>
<dbReference type="GO" id="GO:0000987">
    <property type="term" value="F:cis-regulatory region sequence-specific DNA binding"/>
    <property type="evidence" value="ECO:0007669"/>
    <property type="project" value="InterPro"/>
</dbReference>
<dbReference type="PROSITE" id="PS50066">
    <property type="entry name" value="MADS_BOX_2"/>
    <property type="match status" value="1"/>
</dbReference>
<comment type="subcellular location">
    <subcellularLocation>
        <location evidence="1">Nucleus</location>
    </subcellularLocation>
</comment>
<reference evidence="7" key="1">
    <citation type="submission" date="2023-03" db="EMBL/GenBank/DDBJ databases">
        <authorList>
            <person name="Julca I."/>
        </authorList>
    </citation>
    <scope>NUCLEOTIDE SEQUENCE</scope>
</reference>
<dbReference type="EMBL" id="OX459123">
    <property type="protein sequence ID" value="CAI9108721.1"/>
    <property type="molecule type" value="Genomic_DNA"/>
</dbReference>
<protein>
    <submittedName>
        <fullName evidence="7">OLC1v1008398C1</fullName>
    </submittedName>
</protein>
<evidence type="ECO:0000256" key="2">
    <source>
        <dbReference type="ARBA" id="ARBA00023015"/>
    </source>
</evidence>
<feature type="domain" description="MADS-box" evidence="6">
    <location>
        <begin position="10"/>
        <end position="72"/>
    </location>
</feature>
<name>A0AAV1DNY4_OLDCO</name>
<gene>
    <name evidence="7" type="ORF">OLC1_LOCUS16751</name>
</gene>
<evidence type="ECO:0000256" key="3">
    <source>
        <dbReference type="ARBA" id="ARBA00023125"/>
    </source>
</evidence>
<dbReference type="Gene3D" id="3.40.1810.10">
    <property type="entry name" value="Transcription factor, MADS-box"/>
    <property type="match status" value="1"/>
</dbReference>
<evidence type="ECO:0000313" key="7">
    <source>
        <dbReference type="EMBL" id="CAI9108721.1"/>
    </source>
</evidence>
<dbReference type="GO" id="GO:0046983">
    <property type="term" value="F:protein dimerization activity"/>
    <property type="evidence" value="ECO:0007669"/>
    <property type="project" value="InterPro"/>
</dbReference>
<dbReference type="Pfam" id="PF00319">
    <property type="entry name" value="SRF-TF"/>
    <property type="match status" value="1"/>
</dbReference>
<dbReference type="SMART" id="SM00432">
    <property type="entry name" value="MADS"/>
    <property type="match status" value="1"/>
</dbReference>
<keyword evidence="2" id="KW-0805">Transcription regulation</keyword>